<dbReference type="SUPFAM" id="SSF46785">
    <property type="entry name" value="Winged helix' DNA-binding domain"/>
    <property type="match status" value="1"/>
</dbReference>
<evidence type="ECO:0000313" key="5">
    <source>
        <dbReference type="EMBL" id="TCJ02489.1"/>
    </source>
</evidence>
<dbReference type="SMART" id="SM00345">
    <property type="entry name" value="HTH_GNTR"/>
    <property type="match status" value="1"/>
</dbReference>
<dbReference type="PRINTS" id="PR00035">
    <property type="entry name" value="HTHGNTR"/>
</dbReference>
<dbReference type="InterPro" id="IPR028978">
    <property type="entry name" value="Chorismate_lyase_/UTRA_dom_sf"/>
</dbReference>
<organism evidence="5 6">
    <name type="scientific">Cytobacillus praedii</name>
    <dbReference type="NCBI Taxonomy" id="1742358"/>
    <lineage>
        <taxon>Bacteria</taxon>
        <taxon>Bacillati</taxon>
        <taxon>Bacillota</taxon>
        <taxon>Bacilli</taxon>
        <taxon>Bacillales</taxon>
        <taxon>Bacillaceae</taxon>
        <taxon>Cytobacillus</taxon>
    </lineage>
</organism>
<dbReference type="Pfam" id="PF07702">
    <property type="entry name" value="UTRA"/>
    <property type="match status" value="1"/>
</dbReference>
<dbReference type="SUPFAM" id="SSF64288">
    <property type="entry name" value="Chorismate lyase-like"/>
    <property type="match status" value="1"/>
</dbReference>
<dbReference type="PROSITE" id="PS50949">
    <property type="entry name" value="HTH_GNTR"/>
    <property type="match status" value="1"/>
</dbReference>
<dbReference type="InterPro" id="IPR000524">
    <property type="entry name" value="Tscrpt_reg_HTH_GntR"/>
</dbReference>
<evidence type="ECO:0000256" key="1">
    <source>
        <dbReference type="ARBA" id="ARBA00023015"/>
    </source>
</evidence>
<dbReference type="Proteomes" id="UP000293846">
    <property type="component" value="Unassembled WGS sequence"/>
</dbReference>
<dbReference type="GO" id="GO:0003677">
    <property type="term" value="F:DNA binding"/>
    <property type="evidence" value="ECO:0007669"/>
    <property type="project" value="UniProtKB-KW"/>
</dbReference>
<keyword evidence="6" id="KW-1185">Reference proteome</keyword>
<keyword evidence="2" id="KW-0238">DNA-binding</keyword>
<keyword evidence="1" id="KW-0805">Transcription regulation</keyword>
<accession>A0A4R1AYU0</accession>
<feature type="domain" description="HTH gntR-type" evidence="4">
    <location>
        <begin position="18"/>
        <end position="86"/>
    </location>
</feature>
<dbReference type="InterPro" id="IPR050679">
    <property type="entry name" value="Bact_HTH_transcr_reg"/>
</dbReference>
<dbReference type="SMART" id="SM00866">
    <property type="entry name" value="UTRA"/>
    <property type="match status" value="1"/>
</dbReference>
<dbReference type="Pfam" id="PF00392">
    <property type="entry name" value="GntR"/>
    <property type="match status" value="1"/>
</dbReference>
<dbReference type="InterPro" id="IPR036390">
    <property type="entry name" value="WH_DNA-bd_sf"/>
</dbReference>
<protein>
    <submittedName>
        <fullName evidence="5">GntR family transcriptional regulator</fullName>
    </submittedName>
</protein>
<dbReference type="Gene3D" id="3.40.1410.10">
    <property type="entry name" value="Chorismate lyase-like"/>
    <property type="match status" value="1"/>
</dbReference>
<gene>
    <name evidence="5" type="ORF">E0Y62_19330</name>
</gene>
<dbReference type="EMBL" id="SJTH01000032">
    <property type="protein sequence ID" value="TCJ02489.1"/>
    <property type="molecule type" value="Genomic_DNA"/>
</dbReference>
<dbReference type="OrthoDB" id="457376at2"/>
<keyword evidence="3" id="KW-0804">Transcription</keyword>
<comment type="caution">
    <text evidence="5">The sequence shown here is derived from an EMBL/GenBank/DDBJ whole genome shotgun (WGS) entry which is preliminary data.</text>
</comment>
<dbReference type="GO" id="GO:0045892">
    <property type="term" value="P:negative regulation of DNA-templated transcription"/>
    <property type="evidence" value="ECO:0007669"/>
    <property type="project" value="TreeGrafter"/>
</dbReference>
<dbReference type="PANTHER" id="PTHR44846:SF1">
    <property type="entry name" value="MANNOSYL-D-GLYCERATE TRANSPORT_METABOLISM SYSTEM REPRESSOR MNGR-RELATED"/>
    <property type="match status" value="1"/>
</dbReference>
<sequence>MNGCLMVGELCFMDCSYLKPREEVAEKIESYIQQNQLRPHDKLPSERDLCEVLGTSRTTLRSAIKRLIIEGVIYSKRGAGTFVAPEKLVRNLQDMESLSKSARRANKVLSTKVLYADIIECNKELSKRMKLTLGSKIYCLQRLRLIDGIPAMMELAYFDYSLCKGIEQYDFSQESIYRTLEEVYHVKIDHGSETLSVTYVSEQEGELLEVENGTPVFYIAGNVFSEGEKPIEFYKSVVRADQIRFSSILKH</sequence>
<evidence type="ECO:0000256" key="2">
    <source>
        <dbReference type="ARBA" id="ARBA00023125"/>
    </source>
</evidence>
<dbReference type="AlphaFoldDB" id="A0A4R1AYU0"/>
<evidence type="ECO:0000259" key="4">
    <source>
        <dbReference type="PROSITE" id="PS50949"/>
    </source>
</evidence>
<dbReference type="Gene3D" id="1.10.10.10">
    <property type="entry name" value="Winged helix-like DNA-binding domain superfamily/Winged helix DNA-binding domain"/>
    <property type="match status" value="1"/>
</dbReference>
<evidence type="ECO:0000313" key="6">
    <source>
        <dbReference type="Proteomes" id="UP000293846"/>
    </source>
</evidence>
<reference evidence="5 6" key="1">
    <citation type="submission" date="2019-03" db="EMBL/GenBank/DDBJ databases">
        <authorList>
            <person name="Jensen L."/>
            <person name="Storgaard J."/>
            <person name="Sulaj E."/>
            <person name="Schramm A."/>
            <person name="Marshall I.P.G."/>
        </authorList>
    </citation>
    <scope>NUCLEOTIDE SEQUENCE [LARGE SCALE GENOMIC DNA]</scope>
    <source>
        <strain evidence="5 6">2017H2G3</strain>
    </source>
</reference>
<dbReference type="CDD" id="cd07377">
    <property type="entry name" value="WHTH_GntR"/>
    <property type="match status" value="1"/>
</dbReference>
<evidence type="ECO:0000256" key="3">
    <source>
        <dbReference type="ARBA" id="ARBA00023163"/>
    </source>
</evidence>
<dbReference type="STRING" id="1742358.GCA_001439605_01235"/>
<dbReference type="PANTHER" id="PTHR44846">
    <property type="entry name" value="MANNOSYL-D-GLYCERATE TRANSPORT/METABOLISM SYSTEM REPRESSOR MNGR-RELATED"/>
    <property type="match status" value="1"/>
</dbReference>
<dbReference type="GO" id="GO:0003700">
    <property type="term" value="F:DNA-binding transcription factor activity"/>
    <property type="evidence" value="ECO:0007669"/>
    <property type="project" value="InterPro"/>
</dbReference>
<dbReference type="InterPro" id="IPR011663">
    <property type="entry name" value="UTRA"/>
</dbReference>
<dbReference type="InterPro" id="IPR036388">
    <property type="entry name" value="WH-like_DNA-bd_sf"/>
</dbReference>
<name>A0A4R1AYU0_9BACI</name>
<proteinExistence type="predicted"/>